<evidence type="ECO:0000256" key="3">
    <source>
        <dbReference type="ARBA" id="ARBA00022692"/>
    </source>
</evidence>
<name>A0A967BAC8_9PROT</name>
<dbReference type="PANTHER" id="PTHR30213:SF0">
    <property type="entry name" value="UPF0761 MEMBRANE PROTEIN YIHY"/>
    <property type="match status" value="1"/>
</dbReference>
<evidence type="ECO:0000256" key="7">
    <source>
        <dbReference type="SAM" id="Phobius"/>
    </source>
</evidence>
<sequence>MSSSLSNAPTTPPTLNMENGKHADVSKNATERRLTSPQQLTAADWRAVCRSTIGALIAGPTTLVAAGCAFYATLALFPAISTLISIYGLAFDVQSVGPQLETLRNLLPPAAYTIIQERVQQLVSVSHSSLTFNLAIATTIALWSASASIKSILSALNIAYGKTETRNFVKFQALAMTLTLAATLEACLGLAFMVAVPILFAYLPILLHVEPPPGSMELAIRMAGLSIMSVLMVFAYMILYRFGPCGHHTEWRWVVPGAITATVIWLAAASGFSYYVANIASYGSTYGPLGAVVAIMMWFFVSAWVVLLGAEFNAEIEALAKGVKREILHV</sequence>
<feature type="transmembrane region" description="Helical" evidence="7">
    <location>
        <begin position="63"/>
        <end position="90"/>
    </location>
</feature>
<keyword evidence="5 7" id="KW-0472">Membrane</keyword>
<dbReference type="PIRSF" id="PIRSF035875">
    <property type="entry name" value="RNase_BN"/>
    <property type="match status" value="1"/>
</dbReference>
<dbReference type="NCBIfam" id="TIGR00765">
    <property type="entry name" value="yihY_not_rbn"/>
    <property type="match status" value="1"/>
</dbReference>
<comment type="subcellular location">
    <subcellularLocation>
        <location evidence="1">Cell membrane</location>
        <topology evidence="1">Multi-pass membrane protein</topology>
    </subcellularLocation>
</comment>
<proteinExistence type="predicted"/>
<dbReference type="RefSeq" id="WP_166313524.1">
    <property type="nucleotide sequence ID" value="NZ_WOTH01000007.1"/>
</dbReference>
<evidence type="ECO:0000256" key="4">
    <source>
        <dbReference type="ARBA" id="ARBA00022989"/>
    </source>
</evidence>
<feature type="transmembrane region" description="Helical" evidence="7">
    <location>
        <begin position="173"/>
        <end position="206"/>
    </location>
</feature>
<gene>
    <name evidence="8" type="ORF">GOB87_05270</name>
</gene>
<dbReference type="InterPro" id="IPR017039">
    <property type="entry name" value="Virul_fac_BrkB"/>
</dbReference>
<evidence type="ECO:0000256" key="5">
    <source>
        <dbReference type="ARBA" id="ARBA00023136"/>
    </source>
</evidence>
<feature type="transmembrane region" description="Helical" evidence="7">
    <location>
        <begin position="218"/>
        <end position="239"/>
    </location>
</feature>
<dbReference type="EMBL" id="WOTH01000007">
    <property type="protein sequence ID" value="NHO53373.1"/>
    <property type="molecule type" value="Genomic_DNA"/>
</dbReference>
<feature type="compositionally biased region" description="Basic and acidic residues" evidence="6">
    <location>
        <begin position="19"/>
        <end position="34"/>
    </location>
</feature>
<protein>
    <submittedName>
        <fullName evidence="8">YihY family inner membrane protein</fullName>
    </submittedName>
</protein>
<organism evidence="8 9">
    <name type="scientific">Acetobacter estunensis</name>
    <dbReference type="NCBI Taxonomy" id="104097"/>
    <lineage>
        <taxon>Bacteria</taxon>
        <taxon>Pseudomonadati</taxon>
        <taxon>Pseudomonadota</taxon>
        <taxon>Alphaproteobacteria</taxon>
        <taxon>Acetobacterales</taxon>
        <taxon>Acetobacteraceae</taxon>
        <taxon>Acetobacter</taxon>
    </lineage>
</organism>
<feature type="transmembrane region" description="Helical" evidence="7">
    <location>
        <begin position="289"/>
        <end position="310"/>
    </location>
</feature>
<reference evidence="8" key="1">
    <citation type="submission" date="2019-11" db="EMBL/GenBank/DDBJ databases">
        <title>Description of new Acetobacter species.</title>
        <authorList>
            <person name="Cleenwerck I."/>
            <person name="Sombolestani A.S."/>
        </authorList>
    </citation>
    <scope>NUCLEOTIDE SEQUENCE</scope>
    <source>
        <strain evidence="8">LMG 1626</strain>
    </source>
</reference>
<dbReference type="Proteomes" id="UP000597459">
    <property type="component" value="Unassembled WGS sequence"/>
</dbReference>
<evidence type="ECO:0000256" key="2">
    <source>
        <dbReference type="ARBA" id="ARBA00022475"/>
    </source>
</evidence>
<dbReference type="PANTHER" id="PTHR30213">
    <property type="entry name" value="INNER MEMBRANE PROTEIN YHJD"/>
    <property type="match status" value="1"/>
</dbReference>
<evidence type="ECO:0000256" key="1">
    <source>
        <dbReference type="ARBA" id="ARBA00004651"/>
    </source>
</evidence>
<keyword evidence="9" id="KW-1185">Reference proteome</keyword>
<keyword evidence="4 7" id="KW-1133">Transmembrane helix</keyword>
<evidence type="ECO:0000313" key="8">
    <source>
        <dbReference type="EMBL" id="NHO53373.1"/>
    </source>
</evidence>
<keyword evidence="3 7" id="KW-0812">Transmembrane</keyword>
<evidence type="ECO:0000256" key="6">
    <source>
        <dbReference type="SAM" id="MobiDB-lite"/>
    </source>
</evidence>
<feature type="region of interest" description="Disordered" evidence="6">
    <location>
        <begin position="1"/>
        <end position="38"/>
    </location>
</feature>
<accession>A0A967BAC8</accession>
<feature type="transmembrane region" description="Helical" evidence="7">
    <location>
        <begin position="251"/>
        <end position="277"/>
    </location>
</feature>
<feature type="transmembrane region" description="Helical" evidence="7">
    <location>
        <begin position="132"/>
        <end position="153"/>
    </location>
</feature>
<dbReference type="Pfam" id="PF03631">
    <property type="entry name" value="Virul_fac_BrkB"/>
    <property type="match status" value="1"/>
</dbReference>
<comment type="caution">
    <text evidence="8">The sequence shown here is derived from an EMBL/GenBank/DDBJ whole genome shotgun (WGS) entry which is preliminary data.</text>
</comment>
<keyword evidence="2" id="KW-1003">Cell membrane</keyword>
<feature type="compositionally biased region" description="Polar residues" evidence="6">
    <location>
        <begin position="1"/>
        <end position="17"/>
    </location>
</feature>
<evidence type="ECO:0000313" key="9">
    <source>
        <dbReference type="Proteomes" id="UP000597459"/>
    </source>
</evidence>
<dbReference type="AlphaFoldDB" id="A0A967BAC8"/>
<dbReference type="GO" id="GO:0005886">
    <property type="term" value="C:plasma membrane"/>
    <property type="evidence" value="ECO:0007669"/>
    <property type="project" value="UniProtKB-SubCell"/>
</dbReference>